<accession>A0A6I6MUG7</accession>
<gene>
    <name evidence="2" type="primary">yqjI</name>
    <name evidence="2" type="ORF">DSM104635_03972</name>
</gene>
<dbReference type="InterPro" id="IPR005149">
    <property type="entry name" value="Tscrpt_reg_PadR_N"/>
</dbReference>
<evidence type="ECO:0000313" key="2">
    <source>
        <dbReference type="EMBL" id="QGZ97106.1"/>
    </source>
</evidence>
<dbReference type="SUPFAM" id="SSF46785">
    <property type="entry name" value="Winged helix' DNA-binding domain"/>
    <property type="match status" value="1"/>
</dbReference>
<evidence type="ECO:0000313" key="3">
    <source>
        <dbReference type="Proteomes" id="UP000431269"/>
    </source>
</evidence>
<dbReference type="AlphaFoldDB" id="A0A6I6MUG7"/>
<organism evidence="2 3">
    <name type="scientific">Terricaulis silvestris</name>
    <dbReference type="NCBI Taxonomy" id="2686094"/>
    <lineage>
        <taxon>Bacteria</taxon>
        <taxon>Pseudomonadati</taxon>
        <taxon>Pseudomonadota</taxon>
        <taxon>Alphaproteobacteria</taxon>
        <taxon>Caulobacterales</taxon>
        <taxon>Caulobacteraceae</taxon>
        <taxon>Terricaulis</taxon>
    </lineage>
</organism>
<protein>
    <submittedName>
        <fullName evidence="2">Transcriptional regulator YqjI</fullName>
    </submittedName>
</protein>
<reference evidence="3" key="1">
    <citation type="submission" date="2019-12" db="EMBL/GenBank/DDBJ databases">
        <title>Complete genome of Terracaulis silvestris 0127_4.</title>
        <authorList>
            <person name="Vieira S."/>
            <person name="Riedel T."/>
            <person name="Sproer C."/>
            <person name="Pascual J."/>
            <person name="Boedeker C."/>
            <person name="Overmann J."/>
        </authorList>
    </citation>
    <scope>NUCLEOTIDE SEQUENCE [LARGE SCALE GENOMIC DNA]</scope>
    <source>
        <strain evidence="3">0127_4</strain>
    </source>
</reference>
<dbReference type="Gene3D" id="1.10.10.10">
    <property type="entry name" value="Winged helix-like DNA-binding domain superfamily/Winged helix DNA-binding domain"/>
    <property type="match status" value="1"/>
</dbReference>
<dbReference type="Proteomes" id="UP000431269">
    <property type="component" value="Chromosome"/>
</dbReference>
<dbReference type="PANTHER" id="PTHR43252:SF7">
    <property type="entry name" value="TRANSCRIPTIONAL REGULATOR YQJI"/>
    <property type="match status" value="1"/>
</dbReference>
<feature type="domain" description="Transcription regulator PadR N-terminal" evidence="1">
    <location>
        <begin position="14"/>
        <end position="83"/>
    </location>
</feature>
<dbReference type="PANTHER" id="PTHR43252">
    <property type="entry name" value="TRANSCRIPTIONAL REGULATOR YQJI"/>
    <property type="match status" value="1"/>
</dbReference>
<dbReference type="InterPro" id="IPR036390">
    <property type="entry name" value="WH_DNA-bd_sf"/>
</dbReference>
<sequence length="153" mass="16813">MRRMFDQGDLKFVVLALIAEKPRHGYEIIKEIESRVGGAYAPSPGVIYPLLTMLEEMGLVELNASEGAKKMFAITEQGKAELETNKANVDALFARIDAARESFSSGRAPQIVRAVENLRLALRLRMERGPLSEAEVEKVAAALDTAAQVIERA</sequence>
<evidence type="ECO:0000259" key="1">
    <source>
        <dbReference type="Pfam" id="PF03551"/>
    </source>
</evidence>
<dbReference type="KEGG" id="tsv:DSM104635_03972"/>
<dbReference type="RefSeq" id="WP_228445774.1">
    <property type="nucleotide sequence ID" value="NZ_CP047045.1"/>
</dbReference>
<dbReference type="Pfam" id="PF03551">
    <property type="entry name" value="PadR"/>
    <property type="match status" value="1"/>
</dbReference>
<keyword evidence="3" id="KW-1185">Reference proteome</keyword>
<dbReference type="EMBL" id="CP047045">
    <property type="protein sequence ID" value="QGZ97106.1"/>
    <property type="molecule type" value="Genomic_DNA"/>
</dbReference>
<proteinExistence type="predicted"/>
<dbReference type="InterPro" id="IPR036388">
    <property type="entry name" value="WH-like_DNA-bd_sf"/>
</dbReference>
<name>A0A6I6MUG7_9CAUL</name>